<keyword evidence="2" id="KW-1185">Reference proteome</keyword>
<name>A0A0S4LNM9_9BACT</name>
<gene>
    <name evidence="1" type="ORF">COMA1_40429</name>
</gene>
<evidence type="ECO:0000313" key="2">
    <source>
        <dbReference type="Proteomes" id="UP000199032"/>
    </source>
</evidence>
<dbReference type="STRING" id="1742972.COMA1_40429"/>
<protein>
    <recommendedName>
        <fullName evidence="3">Transcription factor zinc-finger domain-containing protein</fullName>
    </recommendedName>
</protein>
<evidence type="ECO:0008006" key="3">
    <source>
        <dbReference type="Google" id="ProtNLM"/>
    </source>
</evidence>
<dbReference type="Proteomes" id="UP000199032">
    <property type="component" value="Unassembled WGS sequence"/>
</dbReference>
<reference evidence="1 2" key="1">
    <citation type="submission" date="2015-10" db="EMBL/GenBank/DDBJ databases">
        <authorList>
            <person name="Gilbert D.G."/>
        </authorList>
    </citation>
    <scope>NUCLEOTIDE SEQUENCE [LARGE SCALE GENOMIC DNA]</scope>
    <source>
        <strain evidence="1">COMA1</strain>
    </source>
</reference>
<proteinExistence type="predicted"/>
<dbReference type="RefSeq" id="WP_090750604.1">
    <property type="nucleotide sequence ID" value="NZ_CZQA01000010.1"/>
</dbReference>
<accession>A0A0S4LNM9</accession>
<evidence type="ECO:0000313" key="1">
    <source>
        <dbReference type="EMBL" id="CUS38136.1"/>
    </source>
</evidence>
<organism evidence="1 2">
    <name type="scientific">Candidatus Nitrospira nitrosa</name>
    <dbReference type="NCBI Taxonomy" id="1742972"/>
    <lineage>
        <taxon>Bacteria</taxon>
        <taxon>Pseudomonadati</taxon>
        <taxon>Nitrospirota</taxon>
        <taxon>Nitrospiria</taxon>
        <taxon>Nitrospirales</taxon>
        <taxon>Nitrospiraceae</taxon>
        <taxon>Nitrospira</taxon>
    </lineage>
</organism>
<sequence>MECPKCQGTMMLERLSDFFVVFYAWKCLNCGAMIDRTIASNRRKSLAAREPQTVAVG</sequence>
<dbReference type="EMBL" id="CZQA01000010">
    <property type="protein sequence ID" value="CUS38136.1"/>
    <property type="molecule type" value="Genomic_DNA"/>
</dbReference>
<dbReference type="AlphaFoldDB" id="A0A0S4LNM9"/>